<evidence type="ECO:0000256" key="6">
    <source>
        <dbReference type="ARBA" id="ARBA00022741"/>
    </source>
</evidence>
<evidence type="ECO:0000256" key="9">
    <source>
        <dbReference type="ARBA" id="ARBA00022958"/>
    </source>
</evidence>
<dbReference type="NCBIfam" id="NF009872">
    <property type="entry name" value="PRK13333.1"/>
    <property type="match status" value="1"/>
</dbReference>
<comment type="similarity">
    <text evidence="11">Belongs to the type III pantothenate kinase family.</text>
</comment>
<comment type="cofactor">
    <cofactor evidence="1">
        <name>K(+)</name>
        <dbReference type="ChEBI" id="CHEBI:29103"/>
    </cofactor>
</comment>
<organism evidence="13">
    <name type="scientific">hydrothermal vent metagenome</name>
    <dbReference type="NCBI Taxonomy" id="652676"/>
    <lineage>
        <taxon>unclassified sequences</taxon>
        <taxon>metagenomes</taxon>
        <taxon>ecological metagenomes</taxon>
    </lineage>
</organism>
<dbReference type="NCBIfam" id="TIGR00671">
    <property type="entry name" value="baf"/>
    <property type="match status" value="1"/>
</dbReference>
<keyword evidence="8" id="KW-0067">ATP-binding</keyword>
<evidence type="ECO:0000313" key="13">
    <source>
        <dbReference type="EMBL" id="SFV90231.1"/>
    </source>
</evidence>
<evidence type="ECO:0000256" key="8">
    <source>
        <dbReference type="ARBA" id="ARBA00022840"/>
    </source>
</evidence>
<gene>
    <name evidence="13" type="ORF">MNB_SV-4-1069</name>
</gene>
<keyword evidence="6" id="KW-0547">Nucleotide-binding</keyword>
<dbReference type="GO" id="GO:0005737">
    <property type="term" value="C:cytoplasm"/>
    <property type="evidence" value="ECO:0007669"/>
    <property type="project" value="UniProtKB-SubCell"/>
</dbReference>
<evidence type="ECO:0000256" key="1">
    <source>
        <dbReference type="ARBA" id="ARBA00001958"/>
    </source>
</evidence>
<comment type="subunit">
    <text evidence="3">Homodimer.</text>
</comment>
<keyword evidence="5 13" id="KW-0808">Transferase</keyword>
<reference evidence="13" key="1">
    <citation type="submission" date="2016-10" db="EMBL/GenBank/DDBJ databases">
        <authorList>
            <person name="de Groot N.N."/>
        </authorList>
    </citation>
    <scope>NUCLEOTIDE SEQUENCE</scope>
</reference>
<dbReference type="PANTHER" id="PTHR34265:SF1">
    <property type="entry name" value="TYPE III PANTOTHENATE KINASE"/>
    <property type="match status" value="1"/>
</dbReference>
<keyword evidence="9" id="KW-0630">Potassium</keyword>
<keyword evidence="7 13" id="KW-0418">Kinase</keyword>
<dbReference type="PANTHER" id="PTHR34265">
    <property type="entry name" value="TYPE III PANTOTHENATE KINASE"/>
    <property type="match status" value="1"/>
</dbReference>
<evidence type="ECO:0000256" key="2">
    <source>
        <dbReference type="ARBA" id="ARBA00004496"/>
    </source>
</evidence>
<evidence type="ECO:0000256" key="10">
    <source>
        <dbReference type="ARBA" id="ARBA00022993"/>
    </source>
</evidence>
<protein>
    <recommendedName>
        <fullName evidence="12">Type III pantothenate kinase</fullName>
    </recommendedName>
</protein>
<accession>A0A1W1E8P5</accession>
<evidence type="ECO:0000256" key="5">
    <source>
        <dbReference type="ARBA" id="ARBA00022679"/>
    </source>
</evidence>
<evidence type="ECO:0000256" key="7">
    <source>
        <dbReference type="ARBA" id="ARBA00022777"/>
    </source>
</evidence>
<evidence type="ECO:0000256" key="12">
    <source>
        <dbReference type="ARBA" id="ARBA00040883"/>
    </source>
</evidence>
<dbReference type="EMBL" id="FPIB01000012">
    <property type="protein sequence ID" value="SFV90231.1"/>
    <property type="molecule type" value="Genomic_DNA"/>
</dbReference>
<dbReference type="GO" id="GO:0004594">
    <property type="term" value="F:pantothenate kinase activity"/>
    <property type="evidence" value="ECO:0007669"/>
    <property type="project" value="InterPro"/>
</dbReference>
<dbReference type="InterPro" id="IPR004619">
    <property type="entry name" value="Type_III_PanK"/>
</dbReference>
<evidence type="ECO:0000256" key="4">
    <source>
        <dbReference type="ARBA" id="ARBA00022490"/>
    </source>
</evidence>
<evidence type="ECO:0000256" key="11">
    <source>
        <dbReference type="ARBA" id="ARBA00038036"/>
    </source>
</evidence>
<evidence type="ECO:0000256" key="3">
    <source>
        <dbReference type="ARBA" id="ARBA00011738"/>
    </source>
</evidence>
<sequence>MSNETLEYRLLADIGNSRIHIYDGKEVVHLLPDEAISRYAAQKLYYISVNHHLEARIQAKTLWENISERVYIDGEYKTMGVDRRALCLSHESGVFVDAGSAITVDIVEESRYVGGFILPGIKAYLNAYGAISPILKVSLDDTITLQRLPTTTKGQISYGIIASIKVLIAQHSKGKSIYFTGGDGKLLSAFFEHACYDETLVFQGMKQALGMSEKLKIKN</sequence>
<dbReference type="GO" id="GO:0015937">
    <property type="term" value="P:coenzyme A biosynthetic process"/>
    <property type="evidence" value="ECO:0007669"/>
    <property type="project" value="UniProtKB-KW"/>
</dbReference>
<keyword evidence="10" id="KW-0173">Coenzyme A biosynthesis</keyword>
<comment type="subcellular location">
    <subcellularLocation>
        <location evidence="2">Cytoplasm</location>
    </subcellularLocation>
</comment>
<dbReference type="Gene3D" id="3.30.420.40">
    <property type="match status" value="2"/>
</dbReference>
<name>A0A1W1E8P5_9ZZZZ</name>
<proteinExistence type="inferred from homology"/>
<dbReference type="SUPFAM" id="SSF53067">
    <property type="entry name" value="Actin-like ATPase domain"/>
    <property type="match status" value="2"/>
</dbReference>
<dbReference type="InterPro" id="IPR043129">
    <property type="entry name" value="ATPase_NBD"/>
</dbReference>
<dbReference type="Pfam" id="PF03309">
    <property type="entry name" value="Pan_kinase"/>
    <property type="match status" value="1"/>
</dbReference>
<dbReference type="AlphaFoldDB" id="A0A1W1E8P5"/>
<keyword evidence="4" id="KW-0963">Cytoplasm</keyword>
<dbReference type="GO" id="GO:0005524">
    <property type="term" value="F:ATP binding"/>
    <property type="evidence" value="ECO:0007669"/>
    <property type="project" value="UniProtKB-KW"/>
</dbReference>